<keyword evidence="2" id="KW-1185">Reference proteome</keyword>
<accession>A0A1V6P9H5</accession>
<protein>
    <submittedName>
        <fullName evidence="1">Uncharacterized protein</fullName>
    </submittedName>
</protein>
<evidence type="ECO:0000313" key="1">
    <source>
        <dbReference type="EMBL" id="OQD73605.1"/>
    </source>
</evidence>
<gene>
    <name evidence="1" type="ORF">PENDEC_c014G04054</name>
</gene>
<evidence type="ECO:0000313" key="2">
    <source>
        <dbReference type="Proteomes" id="UP000191522"/>
    </source>
</evidence>
<sequence length="102" mass="12015">MSASRSVIGCARKRHSRLDKFQRHSQVNPARKKGFWNSEREQLHDRMAHLKKNVSEYGYYAIFGHRLDSHRMDQHDIAWPSFLRSFINTEPVASENPSKAYL</sequence>
<dbReference type="OrthoDB" id="3946750at2759"/>
<dbReference type="STRING" id="69771.A0A1V6P9H5"/>
<name>A0A1V6P9H5_PENDC</name>
<organism evidence="1 2">
    <name type="scientific">Penicillium decumbens</name>
    <dbReference type="NCBI Taxonomy" id="69771"/>
    <lineage>
        <taxon>Eukaryota</taxon>
        <taxon>Fungi</taxon>
        <taxon>Dikarya</taxon>
        <taxon>Ascomycota</taxon>
        <taxon>Pezizomycotina</taxon>
        <taxon>Eurotiomycetes</taxon>
        <taxon>Eurotiomycetidae</taxon>
        <taxon>Eurotiales</taxon>
        <taxon>Aspergillaceae</taxon>
        <taxon>Penicillium</taxon>
    </lineage>
</organism>
<reference evidence="2" key="1">
    <citation type="journal article" date="2017" name="Nat. Microbiol.">
        <title>Global analysis of biosynthetic gene clusters reveals vast potential of secondary metabolite production in Penicillium species.</title>
        <authorList>
            <person name="Nielsen J.C."/>
            <person name="Grijseels S."/>
            <person name="Prigent S."/>
            <person name="Ji B."/>
            <person name="Dainat J."/>
            <person name="Nielsen K.F."/>
            <person name="Frisvad J.C."/>
            <person name="Workman M."/>
            <person name="Nielsen J."/>
        </authorList>
    </citation>
    <scope>NUCLEOTIDE SEQUENCE [LARGE SCALE GENOMIC DNA]</scope>
    <source>
        <strain evidence="2">IBT 11843</strain>
    </source>
</reference>
<comment type="caution">
    <text evidence="1">The sequence shown here is derived from an EMBL/GenBank/DDBJ whole genome shotgun (WGS) entry which is preliminary data.</text>
</comment>
<dbReference type="EMBL" id="MDYL01000014">
    <property type="protein sequence ID" value="OQD73605.1"/>
    <property type="molecule type" value="Genomic_DNA"/>
</dbReference>
<dbReference type="Proteomes" id="UP000191522">
    <property type="component" value="Unassembled WGS sequence"/>
</dbReference>
<dbReference type="AlphaFoldDB" id="A0A1V6P9H5"/>
<proteinExistence type="predicted"/>